<dbReference type="Proteomes" id="UP000190328">
    <property type="component" value="Unassembled WGS sequence"/>
</dbReference>
<dbReference type="EMBL" id="FUXI01000022">
    <property type="protein sequence ID" value="SJZ94596.1"/>
    <property type="molecule type" value="Genomic_DNA"/>
</dbReference>
<gene>
    <name evidence="1" type="ORF">SAMN02745116_01919</name>
</gene>
<name>A0A1T4PTG4_9ENTE</name>
<proteinExistence type="predicted"/>
<reference evidence="1 2" key="1">
    <citation type="submission" date="2017-02" db="EMBL/GenBank/DDBJ databases">
        <authorList>
            <person name="Peterson S.W."/>
        </authorList>
    </citation>
    <scope>NUCLEOTIDE SEQUENCE [LARGE SCALE GENOMIC DNA]</scope>
    <source>
        <strain evidence="1 2">ATCC BAA-1030</strain>
    </source>
</reference>
<dbReference type="OrthoDB" id="2972770at2"/>
<organism evidence="1 2">
    <name type="scientific">Pilibacter termitis</name>
    <dbReference type="NCBI Taxonomy" id="263852"/>
    <lineage>
        <taxon>Bacteria</taxon>
        <taxon>Bacillati</taxon>
        <taxon>Bacillota</taxon>
        <taxon>Bacilli</taxon>
        <taxon>Lactobacillales</taxon>
        <taxon>Enterococcaceae</taxon>
        <taxon>Pilibacter</taxon>
    </lineage>
</organism>
<accession>A0A1T4PTG4</accession>
<sequence length="252" mass="29497">MSHGDKELKIINMVRQHFCSADKYGFSIEDIQKMESILDLAVPNSESSKFPDFVFKGGFIEHFQVTSSKETRKGAEYLKLKSGYNAKVTDIKSKIVSGEITDSASLDFKYPSHSYSDFKKSFLKNWESHISSLRKYRVDCKTGIFFIQYSDFALEMMEDIYRDVKSGFQMPIRDAQHHQDYRLSRDREMLSFIANYQDELKYVIFVNSTVVELISLNHIDNMLKLMPWDFMVVARPFTIETNRFMPIRLSDE</sequence>
<protein>
    <submittedName>
        <fullName evidence="1">Uncharacterized protein</fullName>
    </submittedName>
</protein>
<dbReference type="AlphaFoldDB" id="A0A1T4PTG4"/>
<dbReference type="STRING" id="263852.SAMN02745116_01919"/>
<evidence type="ECO:0000313" key="2">
    <source>
        <dbReference type="Proteomes" id="UP000190328"/>
    </source>
</evidence>
<keyword evidence="2" id="KW-1185">Reference proteome</keyword>
<evidence type="ECO:0000313" key="1">
    <source>
        <dbReference type="EMBL" id="SJZ94596.1"/>
    </source>
</evidence>
<dbReference type="RefSeq" id="WP_078807837.1">
    <property type="nucleotide sequence ID" value="NZ_FUXI01000022.1"/>
</dbReference>